<proteinExistence type="predicted"/>
<dbReference type="PROSITE" id="PS51379">
    <property type="entry name" value="4FE4S_FER_2"/>
    <property type="match status" value="1"/>
</dbReference>
<evidence type="ECO:0000256" key="4">
    <source>
        <dbReference type="ARBA" id="ARBA00023014"/>
    </source>
</evidence>
<keyword evidence="2" id="KW-0479">Metal-binding</keyword>
<dbReference type="InterPro" id="IPR017900">
    <property type="entry name" value="4Fe4S_Fe_S_CS"/>
</dbReference>
<dbReference type="InterPro" id="IPR017896">
    <property type="entry name" value="4Fe4S_Fe-S-bd"/>
</dbReference>
<dbReference type="PANTHER" id="PTHR43177">
    <property type="entry name" value="PROTEIN NRFC"/>
    <property type="match status" value="1"/>
</dbReference>
<reference evidence="6 7" key="1">
    <citation type="journal article" date="2016" name="Nat. Commun.">
        <title>Thousands of microbial genomes shed light on interconnected biogeochemical processes in an aquifer system.</title>
        <authorList>
            <person name="Anantharaman K."/>
            <person name="Brown C.T."/>
            <person name="Hug L.A."/>
            <person name="Sharon I."/>
            <person name="Castelle C.J."/>
            <person name="Probst A.J."/>
            <person name="Thomas B.C."/>
            <person name="Singh A."/>
            <person name="Wilkins M.J."/>
            <person name="Karaoz U."/>
            <person name="Brodie E.L."/>
            <person name="Williams K.H."/>
            <person name="Hubbard S.S."/>
            <person name="Banfield J.F."/>
        </authorList>
    </citation>
    <scope>NUCLEOTIDE SEQUENCE [LARGE SCALE GENOMIC DNA]</scope>
</reference>
<comment type="caution">
    <text evidence="6">The sequence shown here is derived from an EMBL/GenBank/DDBJ whole genome shotgun (WGS) entry which is preliminary data.</text>
</comment>
<dbReference type="AlphaFoldDB" id="A0A1F6G7J5"/>
<dbReference type="Pfam" id="PF13247">
    <property type="entry name" value="Fer4_11"/>
    <property type="match status" value="2"/>
</dbReference>
<organism evidence="6 7">
    <name type="scientific">Candidatus Lambdaproteobacteria bacterium RIFOXYD2_FULL_50_16</name>
    <dbReference type="NCBI Taxonomy" id="1817772"/>
    <lineage>
        <taxon>Bacteria</taxon>
        <taxon>Pseudomonadati</taxon>
        <taxon>Pseudomonadota</taxon>
        <taxon>Candidatus Lambdaproteobacteria</taxon>
    </lineage>
</organism>
<dbReference type="NCBIfam" id="NF045797">
    <property type="entry name" value="DsrO"/>
    <property type="match status" value="1"/>
</dbReference>
<dbReference type="Gene3D" id="3.30.70.20">
    <property type="match status" value="2"/>
</dbReference>
<evidence type="ECO:0000259" key="5">
    <source>
        <dbReference type="PROSITE" id="PS51379"/>
    </source>
</evidence>
<evidence type="ECO:0000256" key="1">
    <source>
        <dbReference type="ARBA" id="ARBA00022485"/>
    </source>
</evidence>
<dbReference type="GO" id="GO:0046872">
    <property type="term" value="F:metal ion binding"/>
    <property type="evidence" value="ECO:0007669"/>
    <property type="project" value="UniProtKB-KW"/>
</dbReference>
<keyword evidence="4" id="KW-0411">Iron-sulfur</keyword>
<dbReference type="PROSITE" id="PS00198">
    <property type="entry name" value="4FE4S_FER_1"/>
    <property type="match status" value="1"/>
</dbReference>
<name>A0A1F6G7J5_9PROT</name>
<dbReference type="SUPFAM" id="SSF54862">
    <property type="entry name" value="4Fe-4S ferredoxins"/>
    <property type="match status" value="1"/>
</dbReference>
<dbReference type="CDD" id="cd10551">
    <property type="entry name" value="PsrB"/>
    <property type="match status" value="1"/>
</dbReference>
<dbReference type="InterPro" id="IPR050954">
    <property type="entry name" value="ET_IronSulfur_Cluster-Binding"/>
</dbReference>
<evidence type="ECO:0000313" key="7">
    <source>
        <dbReference type="Proteomes" id="UP000178449"/>
    </source>
</evidence>
<gene>
    <name evidence="6" type="ORF">A2527_09560</name>
</gene>
<keyword evidence="1" id="KW-0004">4Fe-4S</keyword>
<dbReference type="PANTHER" id="PTHR43177:SF3">
    <property type="entry name" value="PROTEIN NRFC HOMOLOG"/>
    <property type="match status" value="1"/>
</dbReference>
<keyword evidence="3" id="KW-0408">Iron</keyword>
<dbReference type="GO" id="GO:0051539">
    <property type="term" value="F:4 iron, 4 sulfur cluster binding"/>
    <property type="evidence" value="ECO:0007669"/>
    <property type="project" value="UniProtKB-KW"/>
</dbReference>
<dbReference type="EMBL" id="MFNE01000043">
    <property type="protein sequence ID" value="OGG94086.1"/>
    <property type="molecule type" value="Genomic_DNA"/>
</dbReference>
<feature type="domain" description="4Fe-4S ferredoxin-type" evidence="5">
    <location>
        <begin position="140"/>
        <end position="169"/>
    </location>
</feature>
<sequence length="255" mass="28710">MSSDRRTFIKRLGMGAAVGLGSLAILEKTALVEASSSEPVETNSETRWGMLIDMSLCDPECNDCQKVCHAKHNVPDHGNKKDEIKWIWKAPFKNVFTDMNHTYLQAGLLEKPFLTLCNHCDNPPCVRVCPTQATFKRDDGIVQMDYHRCIGCRFCMAGCPYGSRSFNWRDPRENLKQLDPSFPSRERGVVEKCNLCAERVDVGQLPHCVETCTNGVLIFGNLNDPESAIRKALNEKKTIQRKPALGTRPSVFYVI</sequence>
<evidence type="ECO:0000313" key="6">
    <source>
        <dbReference type="EMBL" id="OGG94086.1"/>
    </source>
</evidence>
<dbReference type="InterPro" id="IPR006311">
    <property type="entry name" value="TAT_signal"/>
</dbReference>
<dbReference type="InterPro" id="IPR054822">
    <property type="entry name" value="DsrO-like"/>
</dbReference>
<dbReference type="Proteomes" id="UP000178449">
    <property type="component" value="Unassembled WGS sequence"/>
</dbReference>
<evidence type="ECO:0000256" key="2">
    <source>
        <dbReference type="ARBA" id="ARBA00022723"/>
    </source>
</evidence>
<protein>
    <submittedName>
        <fullName evidence="6">4Fe-4S ferredoxin</fullName>
    </submittedName>
</protein>
<dbReference type="STRING" id="1817772.A2527_09560"/>
<accession>A0A1F6G7J5</accession>
<evidence type="ECO:0000256" key="3">
    <source>
        <dbReference type="ARBA" id="ARBA00023004"/>
    </source>
</evidence>
<dbReference type="PROSITE" id="PS51318">
    <property type="entry name" value="TAT"/>
    <property type="match status" value="1"/>
</dbReference>